<dbReference type="InterPro" id="IPR039448">
    <property type="entry name" value="Beta_helix"/>
</dbReference>
<organism evidence="3 4">
    <name type="scientific">Candidatus Wildermuthbacteria bacterium RIFCSPLOWO2_01_FULL_48_35</name>
    <dbReference type="NCBI Taxonomy" id="1802463"/>
    <lineage>
        <taxon>Bacteria</taxon>
        <taxon>Candidatus Wildermuthiibacteriota</taxon>
    </lineage>
</organism>
<dbReference type="SUPFAM" id="SSF74853">
    <property type="entry name" value="Lamin A/C globular tail domain"/>
    <property type="match status" value="3"/>
</dbReference>
<dbReference type="SUPFAM" id="SSF51126">
    <property type="entry name" value="Pectin lyase-like"/>
    <property type="match status" value="1"/>
</dbReference>
<dbReference type="Pfam" id="PF13229">
    <property type="entry name" value="Beta_helix"/>
    <property type="match status" value="1"/>
</dbReference>
<protein>
    <recommendedName>
        <fullName evidence="2">LTD domain-containing protein</fullName>
    </recommendedName>
</protein>
<proteinExistence type="predicted"/>
<dbReference type="Gene3D" id="2.60.40.1260">
    <property type="entry name" value="Lamin Tail domain"/>
    <property type="match status" value="1"/>
</dbReference>
<evidence type="ECO:0000259" key="2">
    <source>
        <dbReference type="PROSITE" id="PS51841"/>
    </source>
</evidence>
<gene>
    <name evidence="3" type="ORF">A3A32_02490</name>
</gene>
<dbReference type="PANTHER" id="PTHR37397">
    <property type="entry name" value="SI:CH211-183D21.1"/>
    <property type="match status" value="1"/>
</dbReference>
<name>A0A1G2RN19_9BACT</name>
<dbReference type="SMART" id="SM00710">
    <property type="entry name" value="PbH1"/>
    <property type="match status" value="5"/>
</dbReference>
<reference evidence="3 4" key="1">
    <citation type="journal article" date="2016" name="Nat. Commun.">
        <title>Thousands of microbial genomes shed light on interconnected biogeochemical processes in an aquifer system.</title>
        <authorList>
            <person name="Anantharaman K."/>
            <person name="Brown C.T."/>
            <person name="Hug L.A."/>
            <person name="Sharon I."/>
            <person name="Castelle C.J."/>
            <person name="Probst A.J."/>
            <person name="Thomas B.C."/>
            <person name="Singh A."/>
            <person name="Wilkins M.J."/>
            <person name="Karaoz U."/>
            <person name="Brodie E.L."/>
            <person name="Williams K.H."/>
            <person name="Hubbard S.S."/>
            <person name="Banfield J.F."/>
        </authorList>
    </citation>
    <scope>NUCLEOTIDE SEQUENCE [LARGE SCALE GENOMIC DNA]</scope>
</reference>
<feature type="domain" description="LTD" evidence="2">
    <location>
        <begin position="356"/>
        <end position="476"/>
    </location>
</feature>
<feature type="compositionally biased region" description="Polar residues" evidence="1">
    <location>
        <begin position="884"/>
        <end position="898"/>
    </location>
</feature>
<dbReference type="InterPro" id="IPR036415">
    <property type="entry name" value="Lamin_tail_dom_sf"/>
</dbReference>
<comment type="caution">
    <text evidence="3">The sequence shown here is derived from an EMBL/GenBank/DDBJ whole genome shotgun (WGS) entry which is preliminary data.</text>
</comment>
<dbReference type="PANTHER" id="PTHR37397:SF1">
    <property type="entry name" value="LTD DOMAIN-CONTAINING PROTEIN"/>
    <property type="match status" value="1"/>
</dbReference>
<dbReference type="Pfam" id="PF00932">
    <property type="entry name" value="LTD"/>
    <property type="match status" value="3"/>
</dbReference>
<accession>A0A1G2RN19</accession>
<feature type="compositionally biased region" description="Acidic residues" evidence="1">
    <location>
        <begin position="710"/>
        <end position="720"/>
    </location>
</feature>
<dbReference type="InterPro" id="IPR001322">
    <property type="entry name" value="Lamin_tail_dom"/>
</dbReference>
<feature type="domain" description="LTD" evidence="2">
    <location>
        <begin position="531"/>
        <end position="653"/>
    </location>
</feature>
<feature type="region of interest" description="Disordered" evidence="1">
    <location>
        <begin position="875"/>
        <end position="898"/>
    </location>
</feature>
<dbReference type="EMBL" id="MHUI01000030">
    <property type="protein sequence ID" value="OHA74217.1"/>
    <property type="molecule type" value="Genomic_DNA"/>
</dbReference>
<feature type="domain" description="LTD" evidence="2">
    <location>
        <begin position="716"/>
        <end position="844"/>
    </location>
</feature>
<evidence type="ECO:0000313" key="4">
    <source>
        <dbReference type="Proteomes" id="UP000177081"/>
    </source>
</evidence>
<sequence>MDDWLKSIEQGIFDSENLTDYDLTEMLLAASEKLKTQKVLLVAHSQGNFYANSFYGSVADKDGGIPKESIAVYGVATPSSFVAGDGKYLTSETDKVIAGLVQRIHFREVLAPNTRIELTDGDDPLGHSFSDVYLKYRAPRVIGEIQEVLSGLKADDTRGPDEPCLDPPNLTLSHRIQGVAFAGADTVVNWFGGAVGGAAGFAVDAYTLAKYTVGAASNAAVNLVGGAYDFAQNAFSDALAALKNLAFGFTLTPAGIGPAITNVTGGASTVEQGSSGGGQTSSAAPLSEFVGGVSLADLQNQLDDIAEQLDIISRQILAMAGFPAVLGVSDKIVDEQAEQILEEAMQPTRTVRTVRASGAQNSPPKSIYPQILISEIYDSGTEEFVELFNPNAFAVELSGWYLQKKTQSGSGFDTYASKNLFDGKSIDASDHFLVARSGTGWPGGVDVYTDYSLGPDNTLALKNPNQDIVDKVGWGAAQDFETAPAPSPGANNSIGRKWNGSAEAYQDTDNNSADFEAQIPTSNLINAVFSSQPEETPQTYPKILISEVKAAGVAATDEFIELYNPNDSAVDLSGWALKKKTSGGTESNLASASAFSGAIPANGYFLVVPQGATTTYLTADLTYSGSTYSFADNNTILFYNPTGAVSDKVGFGQAQDFETNAAENPTAENSIGRTWNVRSLAPHDTDDNSADFELQTPTPKTKNELPENSSPEDSEPEPEPEPAPLPQTVVINESAWMGTKASASDEWLELHNATDESISVAGWHLLSSDGGPDVTFGVNGTAATTTIAAGGFYLLERTDDTTISEPAQWFGSFGNGLSNECETLSLYDASGELIDQTVCSSWPAGDNETKQTMERISASSPGADPANWANNNLFTRNGEDAQGNPINGTPGQQNSVSASETTISGFQLSQLFSEFQTLTLTFFGSPYIVQDGIGIPEGKTLAIESAITVKFNSEKRHPSDPVGALSADGTLKVMGTEVGPVLFTSTAENSFWGCFNFSETSSGSELNYLTVEKSRCGSLSEQARTYNEDSYWAMHVHGAQFSANNLVLKGNGGQAYTHGIHLKDAPPETIIENSQFSEFVYSDNIDAPAAIYIEGGSPVVRDSSFQNNAYGIIIENSSPTLKGNILETNDIPIQMGGNSAPSFSANTANGNAVNGIVVRNWAVLENALWSVDLPYVIWEGASVGRGAVLTVEPGAVIKFKPPNSGGYSGLGVSGSLIARGTLDAPIVFTSIADEYGGDTDNSSVVPVPGVFSISIESDSSIFDNVVVRYGGKQGYNVWGIRYEPVAAVQIIGGSGFILINSVFENNIHHIYWPNSGGACEALGVEGDSNSFDGSGEITCGGNIPFP</sequence>
<dbReference type="InterPro" id="IPR006626">
    <property type="entry name" value="PbH1"/>
</dbReference>
<dbReference type="PROSITE" id="PS51841">
    <property type="entry name" value="LTD"/>
    <property type="match status" value="3"/>
</dbReference>
<dbReference type="Proteomes" id="UP000177081">
    <property type="component" value="Unassembled WGS sequence"/>
</dbReference>
<evidence type="ECO:0000313" key="3">
    <source>
        <dbReference type="EMBL" id="OHA74217.1"/>
    </source>
</evidence>
<evidence type="ECO:0000256" key="1">
    <source>
        <dbReference type="SAM" id="MobiDB-lite"/>
    </source>
</evidence>
<feature type="region of interest" description="Disordered" evidence="1">
    <location>
        <begin position="679"/>
        <end position="725"/>
    </location>
</feature>
<dbReference type="InterPro" id="IPR011050">
    <property type="entry name" value="Pectin_lyase_fold/virulence"/>
</dbReference>